<proteinExistence type="predicted"/>
<keyword evidence="2" id="KW-1185">Reference proteome</keyword>
<evidence type="ECO:0000313" key="1">
    <source>
        <dbReference type="EMBL" id="CAK7349495.1"/>
    </source>
</evidence>
<comment type="caution">
    <text evidence="1">The sequence shown here is derived from an EMBL/GenBank/DDBJ whole genome shotgun (WGS) entry which is preliminary data.</text>
</comment>
<evidence type="ECO:0000313" key="2">
    <source>
        <dbReference type="Proteomes" id="UP001314170"/>
    </source>
</evidence>
<protein>
    <submittedName>
        <fullName evidence="1">Uncharacterized protein</fullName>
    </submittedName>
</protein>
<organism evidence="1 2">
    <name type="scientific">Dovyalis caffra</name>
    <dbReference type="NCBI Taxonomy" id="77055"/>
    <lineage>
        <taxon>Eukaryota</taxon>
        <taxon>Viridiplantae</taxon>
        <taxon>Streptophyta</taxon>
        <taxon>Embryophyta</taxon>
        <taxon>Tracheophyta</taxon>
        <taxon>Spermatophyta</taxon>
        <taxon>Magnoliopsida</taxon>
        <taxon>eudicotyledons</taxon>
        <taxon>Gunneridae</taxon>
        <taxon>Pentapetalae</taxon>
        <taxon>rosids</taxon>
        <taxon>fabids</taxon>
        <taxon>Malpighiales</taxon>
        <taxon>Salicaceae</taxon>
        <taxon>Flacourtieae</taxon>
        <taxon>Dovyalis</taxon>
    </lineage>
</organism>
<name>A0AAV1SDZ2_9ROSI</name>
<sequence>MLVKKNYLPVKKNHLPGEERATLSVHQPDEEAQVTPSLISVLEVSPSTENILETKSWQTTQEILSDEEERRTRYPIANYVSTRGL</sequence>
<accession>A0AAV1SDZ2</accession>
<dbReference type="Proteomes" id="UP001314170">
    <property type="component" value="Unassembled WGS sequence"/>
</dbReference>
<dbReference type="EMBL" id="CAWUPB010001173">
    <property type="protein sequence ID" value="CAK7349495.1"/>
    <property type="molecule type" value="Genomic_DNA"/>
</dbReference>
<gene>
    <name evidence="1" type="ORF">DCAF_LOCUS22213</name>
</gene>
<reference evidence="1 2" key="1">
    <citation type="submission" date="2024-01" db="EMBL/GenBank/DDBJ databases">
        <authorList>
            <person name="Waweru B."/>
        </authorList>
    </citation>
    <scope>NUCLEOTIDE SEQUENCE [LARGE SCALE GENOMIC DNA]</scope>
</reference>
<dbReference type="AlphaFoldDB" id="A0AAV1SDZ2"/>